<feature type="transmembrane region" description="Helical" evidence="1">
    <location>
        <begin position="58"/>
        <end position="82"/>
    </location>
</feature>
<organism evidence="2 3">
    <name type="scientific">Aquimonas voraii</name>
    <dbReference type="NCBI Taxonomy" id="265719"/>
    <lineage>
        <taxon>Bacteria</taxon>
        <taxon>Pseudomonadati</taxon>
        <taxon>Pseudomonadota</taxon>
        <taxon>Gammaproteobacteria</taxon>
        <taxon>Lysobacterales</taxon>
        <taxon>Lysobacteraceae</taxon>
        <taxon>Aquimonas</taxon>
    </lineage>
</organism>
<accession>A0A1G6SBL7</accession>
<gene>
    <name evidence="2" type="ORF">SAMN04488509_101418</name>
</gene>
<dbReference type="Proteomes" id="UP000199603">
    <property type="component" value="Unassembled WGS sequence"/>
</dbReference>
<dbReference type="AlphaFoldDB" id="A0A1G6SBL7"/>
<protein>
    <submittedName>
        <fullName evidence="2">Uncharacterized protein</fullName>
    </submittedName>
</protein>
<evidence type="ECO:0000313" key="3">
    <source>
        <dbReference type="Proteomes" id="UP000199603"/>
    </source>
</evidence>
<reference evidence="2 3" key="1">
    <citation type="submission" date="2016-10" db="EMBL/GenBank/DDBJ databases">
        <authorList>
            <person name="de Groot N.N."/>
        </authorList>
    </citation>
    <scope>NUCLEOTIDE SEQUENCE [LARGE SCALE GENOMIC DNA]</scope>
    <source>
        <strain evidence="2 3">DSM 16957</strain>
    </source>
</reference>
<dbReference type="RefSeq" id="WP_091238214.1">
    <property type="nucleotide sequence ID" value="NZ_FNAG01000001.1"/>
</dbReference>
<feature type="transmembrane region" description="Helical" evidence="1">
    <location>
        <begin position="94"/>
        <end position="117"/>
    </location>
</feature>
<keyword evidence="1" id="KW-0812">Transmembrane</keyword>
<dbReference type="STRING" id="265719.SAMN04488509_101418"/>
<evidence type="ECO:0000256" key="1">
    <source>
        <dbReference type="SAM" id="Phobius"/>
    </source>
</evidence>
<keyword evidence="1" id="KW-0472">Membrane</keyword>
<proteinExistence type="predicted"/>
<keyword evidence="1" id="KW-1133">Transmembrane helix</keyword>
<keyword evidence="3" id="KW-1185">Reference proteome</keyword>
<evidence type="ECO:0000313" key="2">
    <source>
        <dbReference type="EMBL" id="SDD14249.1"/>
    </source>
</evidence>
<dbReference type="EMBL" id="FNAG01000001">
    <property type="protein sequence ID" value="SDD14249.1"/>
    <property type="molecule type" value="Genomic_DNA"/>
</dbReference>
<name>A0A1G6SBL7_9GAMM</name>
<sequence length="120" mass="12622">MIHALKGSAFTVVFTLLLVLLAVAAFRFPVPFAGLVGPFGDLQDVAISDRLIAGAQAWLLYSALSLGLVQILGGGLLGFIAGRVVETPKSRTRAIAGAALLFSLLVVLTLSTLDWFLGPW</sequence>